<gene>
    <name evidence="2" type="ORF">M421DRAFT_396841</name>
</gene>
<evidence type="ECO:0000313" key="3">
    <source>
        <dbReference type="Proteomes" id="UP000800082"/>
    </source>
</evidence>
<evidence type="ECO:0000256" key="1">
    <source>
        <dbReference type="SAM" id="MobiDB-lite"/>
    </source>
</evidence>
<feature type="compositionally biased region" description="Basic and acidic residues" evidence="1">
    <location>
        <begin position="211"/>
        <end position="220"/>
    </location>
</feature>
<reference evidence="2" key="1">
    <citation type="journal article" date="2020" name="Stud. Mycol.">
        <title>101 Dothideomycetes genomes: a test case for predicting lifestyles and emergence of pathogens.</title>
        <authorList>
            <person name="Haridas S."/>
            <person name="Albert R."/>
            <person name="Binder M."/>
            <person name="Bloem J."/>
            <person name="Labutti K."/>
            <person name="Salamov A."/>
            <person name="Andreopoulos B."/>
            <person name="Baker S."/>
            <person name="Barry K."/>
            <person name="Bills G."/>
            <person name="Bluhm B."/>
            <person name="Cannon C."/>
            <person name="Castanera R."/>
            <person name="Culley D."/>
            <person name="Daum C."/>
            <person name="Ezra D."/>
            <person name="Gonzalez J."/>
            <person name="Henrissat B."/>
            <person name="Kuo A."/>
            <person name="Liang C."/>
            <person name="Lipzen A."/>
            <person name="Lutzoni F."/>
            <person name="Magnuson J."/>
            <person name="Mondo S."/>
            <person name="Nolan M."/>
            <person name="Ohm R."/>
            <person name="Pangilinan J."/>
            <person name="Park H.-J."/>
            <person name="Ramirez L."/>
            <person name="Alfaro M."/>
            <person name="Sun H."/>
            <person name="Tritt A."/>
            <person name="Yoshinaga Y."/>
            <person name="Zwiers L.-H."/>
            <person name="Turgeon B."/>
            <person name="Goodwin S."/>
            <person name="Spatafora J."/>
            <person name="Crous P."/>
            <person name="Grigoriev I."/>
        </authorList>
    </citation>
    <scope>NUCLEOTIDE SEQUENCE</scope>
    <source>
        <strain evidence="2">CBS 183.55</strain>
    </source>
</reference>
<feature type="region of interest" description="Disordered" evidence="1">
    <location>
        <begin position="63"/>
        <end position="99"/>
    </location>
</feature>
<feature type="compositionally biased region" description="Polar residues" evidence="1">
    <location>
        <begin position="333"/>
        <end position="343"/>
    </location>
</feature>
<evidence type="ECO:0000313" key="2">
    <source>
        <dbReference type="EMBL" id="KAF1926463.1"/>
    </source>
</evidence>
<protein>
    <submittedName>
        <fullName evidence="2">Uncharacterized protein</fullName>
    </submittedName>
</protein>
<dbReference type="RefSeq" id="XP_033446715.1">
    <property type="nucleotide sequence ID" value="XM_033590121.1"/>
</dbReference>
<organism evidence="2 3">
    <name type="scientific">Didymella exigua CBS 183.55</name>
    <dbReference type="NCBI Taxonomy" id="1150837"/>
    <lineage>
        <taxon>Eukaryota</taxon>
        <taxon>Fungi</taxon>
        <taxon>Dikarya</taxon>
        <taxon>Ascomycota</taxon>
        <taxon>Pezizomycotina</taxon>
        <taxon>Dothideomycetes</taxon>
        <taxon>Pleosporomycetidae</taxon>
        <taxon>Pleosporales</taxon>
        <taxon>Pleosporineae</taxon>
        <taxon>Didymellaceae</taxon>
        <taxon>Didymella</taxon>
    </lineage>
</organism>
<dbReference type="GeneID" id="54347777"/>
<dbReference type="Proteomes" id="UP000800082">
    <property type="component" value="Unassembled WGS sequence"/>
</dbReference>
<dbReference type="OrthoDB" id="3801243at2759"/>
<proteinExistence type="predicted"/>
<dbReference type="AlphaFoldDB" id="A0A6A5RG63"/>
<accession>A0A6A5RG63</accession>
<dbReference type="EMBL" id="ML978977">
    <property type="protein sequence ID" value="KAF1926463.1"/>
    <property type="molecule type" value="Genomic_DNA"/>
</dbReference>
<keyword evidence="3" id="KW-1185">Reference proteome</keyword>
<feature type="region of interest" description="Disordered" evidence="1">
    <location>
        <begin position="298"/>
        <end position="343"/>
    </location>
</feature>
<feature type="region of interest" description="Disordered" evidence="1">
    <location>
        <begin position="194"/>
        <end position="230"/>
    </location>
</feature>
<name>A0A6A5RG63_9PLEO</name>
<sequence>MLATPLSRLHISCSCAECNTFLRPLPKNLPPMRLSSDLLPPGLGVSLPPTPAATPIHTRKCTPYATPQLRPTAPTLAPSPEFPLTRSNSQKSSKEGAGGPISLPSLTLCSTMTKRVNIASRSLWTHISSPIDELKTPLSVKTPGLATCAQERCVGKVVPGFGRTVCGTCEDELRGAVLGLAAVVKNDVIEKEKDHGRLGLSRNDSLMAPSPKDESKHTEPELFAVPSTPPSTKLLTAHSRTHSHQCTSRHDGKATELTLFALPNTSLDKSFEEFTPTTPTTTYAQDFPAFPINSKIKDGKAASVKASKRSSQEVEGLARSLSKNGRKKESKTVSKIGSKSNIR</sequence>